<name>A0A8J3IB55_9CHLR</name>
<proteinExistence type="predicted"/>
<comment type="caution">
    <text evidence="1">The sequence shown here is derived from an EMBL/GenBank/DDBJ whole genome shotgun (WGS) entry which is preliminary data.</text>
</comment>
<evidence type="ECO:0000313" key="2">
    <source>
        <dbReference type="Proteomes" id="UP000612362"/>
    </source>
</evidence>
<sequence>MFFMCAICIIGAVISFRAAILERNKRLYLCSDGLLFRDGGNSETIRWDEVEEVKLIGNAYTGQALVLLARDASLFRTSHSSWGFTYINKVFWNAIEDALLPYLLPRALERLERGEEIVFDASRFGVTTLDKQQIKHEGRVSMLGVIEDVSAIGGRLWLRMDGVWKRPRGRVANARLCAALIRHCITHS</sequence>
<organism evidence="1 2">
    <name type="scientific">Ktedonospora formicarum</name>
    <dbReference type="NCBI Taxonomy" id="2778364"/>
    <lineage>
        <taxon>Bacteria</taxon>
        <taxon>Bacillati</taxon>
        <taxon>Chloroflexota</taxon>
        <taxon>Ktedonobacteria</taxon>
        <taxon>Ktedonobacterales</taxon>
        <taxon>Ktedonobacteraceae</taxon>
        <taxon>Ktedonospora</taxon>
    </lineage>
</organism>
<reference evidence="1" key="1">
    <citation type="submission" date="2020-10" db="EMBL/GenBank/DDBJ databases">
        <title>Taxonomic study of unclassified bacteria belonging to the class Ktedonobacteria.</title>
        <authorList>
            <person name="Yabe S."/>
            <person name="Wang C.M."/>
            <person name="Zheng Y."/>
            <person name="Sakai Y."/>
            <person name="Cavaletti L."/>
            <person name="Monciardini P."/>
            <person name="Donadio S."/>
        </authorList>
    </citation>
    <scope>NUCLEOTIDE SEQUENCE</scope>
    <source>
        <strain evidence="1">SOSP1-1</strain>
    </source>
</reference>
<accession>A0A8J3IB55</accession>
<dbReference type="Proteomes" id="UP000612362">
    <property type="component" value="Unassembled WGS sequence"/>
</dbReference>
<dbReference type="EMBL" id="BNJF01000003">
    <property type="protein sequence ID" value="GHO48099.1"/>
    <property type="molecule type" value="Genomic_DNA"/>
</dbReference>
<keyword evidence="2" id="KW-1185">Reference proteome</keyword>
<evidence type="ECO:0000313" key="1">
    <source>
        <dbReference type="EMBL" id="GHO48099.1"/>
    </source>
</evidence>
<gene>
    <name evidence="1" type="ORF">KSX_62620</name>
</gene>
<dbReference type="AlphaFoldDB" id="A0A8J3IB55"/>
<protein>
    <submittedName>
        <fullName evidence="1">Uncharacterized protein</fullName>
    </submittedName>
</protein>